<keyword evidence="2" id="KW-0677">Repeat</keyword>
<dbReference type="PANTHER" id="PTHR43790:SF9">
    <property type="entry name" value="GALACTOFURANOSE TRANSPORTER ATP-BINDING PROTEIN YTFR"/>
    <property type="match status" value="1"/>
</dbReference>
<dbReference type="InterPro" id="IPR003439">
    <property type="entry name" value="ABC_transporter-like_ATP-bd"/>
</dbReference>
<dbReference type="SMART" id="SM00382">
    <property type="entry name" value="AAA"/>
    <property type="match status" value="2"/>
</dbReference>
<feature type="domain" description="ABC transporter" evidence="5">
    <location>
        <begin position="15"/>
        <end position="260"/>
    </location>
</feature>
<keyword evidence="4 6" id="KW-0067">ATP-binding</keyword>
<evidence type="ECO:0000256" key="3">
    <source>
        <dbReference type="ARBA" id="ARBA00022741"/>
    </source>
</evidence>
<evidence type="ECO:0000259" key="5">
    <source>
        <dbReference type="PROSITE" id="PS50893"/>
    </source>
</evidence>
<keyword evidence="7" id="KW-1185">Reference proteome</keyword>
<dbReference type="InterPro" id="IPR050107">
    <property type="entry name" value="ABC_carbohydrate_import_ATPase"/>
</dbReference>
<dbReference type="InterPro" id="IPR003593">
    <property type="entry name" value="AAA+_ATPase"/>
</dbReference>
<sequence length="515" mass="55065">MNSQTIAPTDVDTVLAAHGVGRVYPGVRALDDVSLAIRRGEIIGLVGENGAGKSTLLSILSGSEQPSTGYVETAGGVRDIGSYGEANRRGVFRAHQDQGLIGNLSVTENLYLGHERHFTRAGVLQTGQMRAAAQRHLSGRDVIGSGIDARSMVGELALDQRQLVEITRAFAVAELLGQDHPVVLLDETTASLDQDEVAELFSFVRSTRGAATYVFVSHRLNEILEICDRIYVLKDGKVVAERASADTNEEELHRLMVGRDREANHYLEDKRTGDFGAVALKVDRLGVPGHFADVTLDVRAGEIYGIGGLTGCGKSHLAGAIAGDISSVGAIEAVGRAMPSGRAVSRLGVIGYGPLDRHAEGVSMFQSIRWNTTWSSLKRFTRGGLLSSKREKADVATAMSRHRIVAPGDGTLVGSLSGGNQQKVMLARLVSSGARVLVLDNPTRGVDVGARQEIYSLLRESVAAGLAILMISDDMRELIGMSDRLAVMKDGRLVHEWGTAEVPGLTEETIVARMV</sequence>
<feature type="domain" description="ABC transporter" evidence="5">
    <location>
        <begin position="270"/>
        <end position="515"/>
    </location>
</feature>
<dbReference type="SUPFAM" id="SSF52540">
    <property type="entry name" value="P-loop containing nucleoside triphosphate hydrolases"/>
    <property type="match status" value="2"/>
</dbReference>
<dbReference type="GO" id="GO:0005524">
    <property type="term" value="F:ATP binding"/>
    <property type="evidence" value="ECO:0007669"/>
    <property type="project" value="UniProtKB-KW"/>
</dbReference>
<dbReference type="PROSITE" id="PS00211">
    <property type="entry name" value="ABC_TRANSPORTER_1"/>
    <property type="match status" value="1"/>
</dbReference>
<dbReference type="Gene3D" id="3.40.50.300">
    <property type="entry name" value="P-loop containing nucleotide triphosphate hydrolases"/>
    <property type="match status" value="2"/>
</dbReference>
<accession>A0ABM8FUE8</accession>
<organism evidence="6 7">
    <name type="scientific">Microbacterium suwonense</name>
    <dbReference type="NCBI Taxonomy" id="683047"/>
    <lineage>
        <taxon>Bacteria</taxon>
        <taxon>Bacillati</taxon>
        <taxon>Actinomycetota</taxon>
        <taxon>Actinomycetes</taxon>
        <taxon>Micrococcales</taxon>
        <taxon>Microbacteriaceae</taxon>
        <taxon>Microbacterium</taxon>
    </lineage>
</organism>
<dbReference type="Pfam" id="PF00005">
    <property type="entry name" value="ABC_tran"/>
    <property type="match status" value="2"/>
</dbReference>
<gene>
    <name evidence="6" type="ORF">GCM10025863_19320</name>
</gene>
<name>A0ABM8FUE8_9MICO</name>
<dbReference type="Proteomes" id="UP001321543">
    <property type="component" value="Chromosome"/>
</dbReference>
<proteinExistence type="predicted"/>
<dbReference type="EMBL" id="AP027728">
    <property type="protein sequence ID" value="BDZ39318.1"/>
    <property type="molecule type" value="Genomic_DNA"/>
</dbReference>
<dbReference type="RefSeq" id="WP_286299358.1">
    <property type="nucleotide sequence ID" value="NZ_AP027728.1"/>
</dbReference>
<dbReference type="PROSITE" id="PS50893">
    <property type="entry name" value="ABC_TRANSPORTER_2"/>
    <property type="match status" value="2"/>
</dbReference>
<keyword evidence="1" id="KW-0813">Transport</keyword>
<dbReference type="PANTHER" id="PTHR43790">
    <property type="entry name" value="CARBOHYDRATE TRANSPORT ATP-BINDING PROTEIN MG119-RELATED"/>
    <property type="match status" value="1"/>
</dbReference>
<evidence type="ECO:0000256" key="1">
    <source>
        <dbReference type="ARBA" id="ARBA00022448"/>
    </source>
</evidence>
<protein>
    <submittedName>
        <fullName evidence="6">Ribose/galactose/methyl galactoside import ATP-binding protein 3</fullName>
    </submittedName>
</protein>
<evidence type="ECO:0000256" key="2">
    <source>
        <dbReference type="ARBA" id="ARBA00022737"/>
    </source>
</evidence>
<dbReference type="InterPro" id="IPR027417">
    <property type="entry name" value="P-loop_NTPase"/>
</dbReference>
<keyword evidence="3" id="KW-0547">Nucleotide-binding</keyword>
<evidence type="ECO:0000313" key="6">
    <source>
        <dbReference type="EMBL" id="BDZ39318.1"/>
    </source>
</evidence>
<reference evidence="7" key="1">
    <citation type="journal article" date="2019" name="Int. J. Syst. Evol. Microbiol.">
        <title>The Global Catalogue of Microorganisms (GCM) 10K type strain sequencing project: providing services to taxonomists for standard genome sequencing and annotation.</title>
        <authorList>
            <consortium name="The Broad Institute Genomics Platform"/>
            <consortium name="The Broad Institute Genome Sequencing Center for Infectious Disease"/>
            <person name="Wu L."/>
            <person name="Ma J."/>
        </authorList>
    </citation>
    <scope>NUCLEOTIDE SEQUENCE [LARGE SCALE GENOMIC DNA]</scope>
    <source>
        <strain evidence="7">NBRC 106310</strain>
    </source>
</reference>
<dbReference type="InterPro" id="IPR017871">
    <property type="entry name" value="ABC_transporter-like_CS"/>
</dbReference>
<dbReference type="CDD" id="cd03216">
    <property type="entry name" value="ABC_Carb_Monos_I"/>
    <property type="match status" value="1"/>
</dbReference>
<dbReference type="CDD" id="cd03215">
    <property type="entry name" value="ABC_Carb_Monos_II"/>
    <property type="match status" value="1"/>
</dbReference>
<evidence type="ECO:0000313" key="7">
    <source>
        <dbReference type="Proteomes" id="UP001321543"/>
    </source>
</evidence>
<evidence type="ECO:0000256" key="4">
    <source>
        <dbReference type="ARBA" id="ARBA00022840"/>
    </source>
</evidence>